<evidence type="ECO:0000259" key="4">
    <source>
        <dbReference type="PROSITE" id="PS51085"/>
    </source>
</evidence>
<dbReference type="PROSITE" id="PS00197">
    <property type="entry name" value="2FE2S_FER_1"/>
    <property type="match status" value="1"/>
</dbReference>
<dbReference type="Pfam" id="PF00111">
    <property type="entry name" value="Fer2"/>
    <property type="match status" value="1"/>
</dbReference>
<dbReference type="KEGG" id="fcy:FRACYDRAFT_189533"/>
<dbReference type="PROSITE" id="PS51085">
    <property type="entry name" value="2FE2S_FER_2"/>
    <property type="match status" value="1"/>
</dbReference>
<gene>
    <name evidence="5" type="ORF">FRACYDRAFT_189533</name>
</gene>
<evidence type="ECO:0000256" key="1">
    <source>
        <dbReference type="ARBA" id="ARBA00022714"/>
    </source>
</evidence>
<protein>
    <recommendedName>
        <fullName evidence="4">2Fe-2S ferredoxin-type domain-containing protein</fullName>
    </recommendedName>
</protein>
<feature type="domain" description="2Fe-2S ferredoxin-type" evidence="4">
    <location>
        <begin position="71"/>
        <end position="138"/>
    </location>
</feature>
<feature type="region of interest" description="Disordered" evidence="3">
    <location>
        <begin position="1"/>
        <end position="42"/>
    </location>
</feature>
<dbReference type="CDD" id="cd00207">
    <property type="entry name" value="fer2"/>
    <property type="match status" value="1"/>
</dbReference>
<dbReference type="EMBL" id="KV784361">
    <property type="protein sequence ID" value="OEU13353.1"/>
    <property type="molecule type" value="Genomic_DNA"/>
</dbReference>
<keyword evidence="1" id="KW-0001">2Fe-2S</keyword>
<dbReference type="Proteomes" id="UP000095751">
    <property type="component" value="Unassembled WGS sequence"/>
</dbReference>
<keyword evidence="2" id="KW-0411">Iron-sulfur</keyword>
<proteinExistence type="predicted"/>
<accession>A0A1E7F670</accession>
<dbReference type="InParanoid" id="A0A1E7F670"/>
<dbReference type="InterPro" id="IPR001041">
    <property type="entry name" value="2Fe-2S_ferredoxin-type"/>
</dbReference>
<keyword evidence="1" id="KW-0408">Iron</keyword>
<evidence type="ECO:0000256" key="3">
    <source>
        <dbReference type="SAM" id="MobiDB-lite"/>
    </source>
</evidence>
<evidence type="ECO:0000313" key="6">
    <source>
        <dbReference type="Proteomes" id="UP000095751"/>
    </source>
</evidence>
<keyword evidence="1" id="KW-0479">Metal-binding</keyword>
<dbReference type="InterPro" id="IPR036010">
    <property type="entry name" value="2Fe-2S_ferredoxin-like_sf"/>
</dbReference>
<evidence type="ECO:0000256" key="2">
    <source>
        <dbReference type="ARBA" id="ARBA00023014"/>
    </source>
</evidence>
<organism evidence="5 6">
    <name type="scientific">Fragilariopsis cylindrus CCMP1102</name>
    <dbReference type="NCBI Taxonomy" id="635003"/>
    <lineage>
        <taxon>Eukaryota</taxon>
        <taxon>Sar</taxon>
        <taxon>Stramenopiles</taxon>
        <taxon>Ochrophyta</taxon>
        <taxon>Bacillariophyta</taxon>
        <taxon>Bacillariophyceae</taxon>
        <taxon>Bacillariophycidae</taxon>
        <taxon>Bacillariales</taxon>
        <taxon>Bacillariaceae</taxon>
        <taxon>Fragilariopsis</taxon>
    </lineage>
</organism>
<dbReference type="GO" id="GO:0051537">
    <property type="term" value="F:2 iron, 2 sulfur cluster binding"/>
    <property type="evidence" value="ECO:0007669"/>
    <property type="project" value="UniProtKB-KW"/>
</dbReference>
<keyword evidence="6" id="KW-1185">Reference proteome</keyword>
<sequence length="138" mass="14327">MAATTQGFSPSSSGTSQQQQRRVSSYTTTTTTTTTTSLNGFGDAFKGAFGNDDSLGEVKNEGLSGGPDYNENVTVNGKKVPKAVVGQKLTVVAGRVRVKIPVNCNQGDCGTCMVKLNGKQVKACQTKVAKGKCAITTL</sequence>
<reference evidence="5 6" key="1">
    <citation type="submission" date="2016-09" db="EMBL/GenBank/DDBJ databases">
        <title>Extensive genetic diversity and differential bi-allelic expression allows diatom success in the polar Southern Ocean.</title>
        <authorList>
            <consortium name="DOE Joint Genome Institute"/>
            <person name="Mock T."/>
            <person name="Otillar R.P."/>
            <person name="Strauss J."/>
            <person name="Dupont C."/>
            <person name="Frickenhaus S."/>
            <person name="Maumus F."/>
            <person name="Mcmullan M."/>
            <person name="Sanges R."/>
            <person name="Schmutz J."/>
            <person name="Toseland A."/>
            <person name="Valas R."/>
            <person name="Veluchamy A."/>
            <person name="Ward B.J."/>
            <person name="Allen A."/>
            <person name="Barry K."/>
            <person name="Falciatore A."/>
            <person name="Ferrante M."/>
            <person name="Fortunato A.E."/>
            <person name="Gloeckner G."/>
            <person name="Gruber A."/>
            <person name="Hipkin R."/>
            <person name="Janech M."/>
            <person name="Kroth P."/>
            <person name="Leese F."/>
            <person name="Lindquist E."/>
            <person name="Lyon B.R."/>
            <person name="Martin J."/>
            <person name="Mayer C."/>
            <person name="Parker M."/>
            <person name="Quesneville H."/>
            <person name="Raymond J."/>
            <person name="Uhlig C."/>
            <person name="Valentin K.U."/>
            <person name="Worden A.Z."/>
            <person name="Armbrust E.V."/>
            <person name="Bowler C."/>
            <person name="Green B."/>
            <person name="Moulton V."/>
            <person name="Van Oosterhout C."/>
            <person name="Grigoriev I."/>
        </authorList>
    </citation>
    <scope>NUCLEOTIDE SEQUENCE [LARGE SCALE GENOMIC DNA]</scope>
    <source>
        <strain evidence="5 6">CCMP1102</strain>
    </source>
</reference>
<evidence type="ECO:0000313" key="5">
    <source>
        <dbReference type="EMBL" id="OEU13353.1"/>
    </source>
</evidence>
<name>A0A1E7F670_9STRA</name>
<dbReference type="SUPFAM" id="SSF54292">
    <property type="entry name" value="2Fe-2S ferredoxin-like"/>
    <property type="match status" value="1"/>
</dbReference>
<dbReference type="InterPro" id="IPR006058">
    <property type="entry name" value="2Fe2S_fd_BS"/>
</dbReference>
<dbReference type="AlphaFoldDB" id="A0A1E7F670"/>
<dbReference type="Gene3D" id="3.10.20.30">
    <property type="match status" value="1"/>
</dbReference>
<dbReference type="InterPro" id="IPR012675">
    <property type="entry name" value="Beta-grasp_dom_sf"/>
</dbReference>
<dbReference type="OrthoDB" id="39246at2759"/>
<feature type="compositionally biased region" description="Low complexity" evidence="3">
    <location>
        <begin position="1"/>
        <end position="37"/>
    </location>
</feature>